<evidence type="ECO:0000313" key="2">
    <source>
        <dbReference type="EMBL" id="KAF7406295.1"/>
    </source>
</evidence>
<name>A0A834NES3_VESGE</name>
<gene>
    <name evidence="2" type="ORF">HZH68_005664</name>
</gene>
<dbReference type="EMBL" id="JACSDZ010000004">
    <property type="protein sequence ID" value="KAF7406295.1"/>
    <property type="molecule type" value="Genomic_DNA"/>
</dbReference>
<dbReference type="Proteomes" id="UP000617340">
    <property type="component" value="Unassembled WGS sequence"/>
</dbReference>
<sequence>MESNDGDGSNSGGKGRDKNVGGGGDSDGSGLIPMEVKGGGRCSQTAIMGLDFDVDSRDTCHAKQENPLKICTRTYIYSHKRIRRRTCMEEGKEQDKEEIEVEVEETKRTPNWLVNRVKSFLERHAAANADDDTTRIQAKTGAS</sequence>
<accession>A0A834NES3</accession>
<evidence type="ECO:0000313" key="3">
    <source>
        <dbReference type="Proteomes" id="UP000617340"/>
    </source>
</evidence>
<dbReference type="AlphaFoldDB" id="A0A834NES3"/>
<feature type="region of interest" description="Disordered" evidence="1">
    <location>
        <begin position="1"/>
        <end position="37"/>
    </location>
</feature>
<organism evidence="2 3">
    <name type="scientific">Vespula germanica</name>
    <name type="common">German yellow jacket</name>
    <name type="synonym">Paravespula germanica</name>
    <dbReference type="NCBI Taxonomy" id="30212"/>
    <lineage>
        <taxon>Eukaryota</taxon>
        <taxon>Metazoa</taxon>
        <taxon>Ecdysozoa</taxon>
        <taxon>Arthropoda</taxon>
        <taxon>Hexapoda</taxon>
        <taxon>Insecta</taxon>
        <taxon>Pterygota</taxon>
        <taxon>Neoptera</taxon>
        <taxon>Endopterygota</taxon>
        <taxon>Hymenoptera</taxon>
        <taxon>Apocrita</taxon>
        <taxon>Aculeata</taxon>
        <taxon>Vespoidea</taxon>
        <taxon>Vespidae</taxon>
        <taxon>Vespinae</taxon>
        <taxon>Vespula</taxon>
    </lineage>
</organism>
<keyword evidence="3" id="KW-1185">Reference proteome</keyword>
<reference evidence="2" key="1">
    <citation type="journal article" date="2020" name="G3 (Bethesda)">
        <title>High-Quality Assemblies for Three Invasive Social Wasps from the &lt;i&gt;Vespula&lt;/i&gt; Genus.</title>
        <authorList>
            <person name="Harrop T.W.R."/>
            <person name="Guhlin J."/>
            <person name="McLaughlin G.M."/>
            <person name="Permina E."/>
            <person name="Stockwell P."/>
            <person name="Gilligan J."/>
            <person name="Le Lec M.F."/>
            <person name="Gruber M.A.M."/>
            <person name="Quinn O."/>
            <person name="Lovegrove M."/>
            <person name="Duncan E.J."/>
            <person name="Remnant E.J."/>
            <person name="Van Eeckhoven J."/>
            <person name="Graham B."/>
            <person name="Knapp R.A."/>
            <person name="Langford K.W."/>
            <person name="Kronenberg Z."/>
            <person name="Press M.O."/>
            <person name="Eacker S.M."/>
            <person name="Wilson-Rankin E.E."/>
            <person name="Purcell J."/>
            <person name="Lester P.J."/>
            <person name="Dearden P.K."/>
        </authorList>
    </citation>
    <scope>NUCLEOTIDE SEQUENCE</scope>
    <source>
        <strain evidence="2">Linc-1</strain>
    </source>
</reference>
<protein>
    <submittedName>
        <fullName evidence="2">Uncharacterized protein</fullName>
    </submittedName>
</protein>
<comment type="caution">
    <text evidence="2">The sequence shown here is derived from an EMBL/GenBank/DDBJ whole genome shotgun (WGS) entry which is preliminary data.</text>
</comment>
<evidence type="ECO:0000256" key="1">
    <source>
        <dbReference type="SAM" id="MobiDB-lite"/>
    </source>
</evidence>
<proteinExistence type="predicted"/>